<dbReference type="PANTHER" id="PTHR13594:SF2">
    <property type="entry name" value="SI:CH73-100L22.3"/>
    <property type="match status" value="1"/>
</dbReference>
<gene>
    <name evidence="3" type="ORF">CCH79_00012699</name>
</gene>
<reference evidence="3 4" key="1">
    <citation type="journal article" date="2018" name="G3 (Bethesda)">
        <title>A High-Quality Reference Genome for the Invasive Mosquitofish Gambusia affinis Using a Chicago Library.</title>
        <authorList>
            <person name="Hoffberg S.L."/>
            <person name="Troendle N.J."/>
            <person name="Glenn T.C."/>
            <person name="Mahmud O."/>
            <person name="Louha S."/>
            <person name="Chalopin D."/>
            <person name="Bennetzen J.L."/>
            <person name="Mauricio R."/>
        </authorList>
    </citation>
    <scope>NUCLEOTIDE SEQUENCE [LARGE SCALE GENOMIC DNA]</scope>
    <source>
        <strain evidence="3">NE01/NJP1002.9</strain>
        <tissue evidence="3">Muscle</tissue>
    </source>
</reference>
<keyword evidence="4" id="KW-1185">Reference proteome</keyword>
<organism evidence="3 4">
    <name type="scientific">Gambusia affinis</name>
    <name type="common">Western mosquitofish</name>
    <name type="synonym">Heterandria affinis</name>
    <dbReference type="NCBI Taxonomy" id="33528"/>
    <lineage>
        <taxon>Eukaryota</taxon>
        <taxon>Metazoa</taxon>
        <taxon>Chordata</taxon>
        <taxon>Craniata</taxon>
        <taxon>Vertebrata</taxon>
        <taxon>Euteleostomi</taxon>
        <taxon>Actinopterygii</taxon>
        <taxon>Neopterygii</taxon>
        <taxon>Teleostei</taxon>
        <taxon>Neoteleostei</taxon>
        <taxon>Acanthomorphata</taxon>
        <taxon>Ovalentaria</taxon>
        <taxon>Atherinomorphae</taxon>
        <taxon>Cyprinodontiformes</taxon>
        <taxon>Poeciliidae</taxon>
        <taxon>Poeciliinae</taxon>
        <taxon>Gambusia</taxon>
    </lineage>
</organism>
<sequence length="1177" mass="132421">MENYAEFAQLCLSRLKKNEAEEEEHRRPLSASSLIRFYGRPILPPLLSGKQREEMRRHRDEAQEARANKKLKDDSRMAYVQTILHSVQVIILHRDAKIKLLLANTDFFFELRKTPTLQDLLQETETKFEFPHLDNNSRFSMSCCDVSVGTRESLSPGPAQPPKISTTYSMPPQQSFQEKHLAERRDSQQGLQPCSFNTASHHSLSSGYVTCENQENATADSVRTIGVWTTEETNNNGGFFLHSTSNTIAKMPDIISHPPIDGEELERTGLESFFCTNIMGPKDLCSTSFHIDSLRCDPLRAEQPEFSRPHSRNKEVDIPFTAQLNPARNSSTETNDGSLALSEKNSLSDDADLQQSLNLTEVIHVQKPPGKAEAEPADIEIEVADLKQPKESRPLSLQALLKKSQEYRRRQRMLRNQARNTKMHQERIQEKPKGRVEEPSLSDKENEELHHKGAVTVEGKKTKEGRGTLVWSEETLPQQLWKTNRIECEGVAEDGKAMERLSIEEETFLKNKLNSSQDVTATPKQVGVLIQQQESLLKTSLIQGTFYEPPCLPSFHGGVEKYRSVPVPSFCLSPAPCKNKTEDAARTPEPKSDSSSDFNDVSVKDINLDCQQSPTEVPSGNVIVGDDATSVFAKGSLHIDQLESNLCSLKVLISDLESTVKENLDDRRDPDCSVQSDDNLESSKDHEQIENASFCCLKDTQDADDDNEVDDLRQRQSFFQFKNTDKDVGPNPRSSLRDVSLQNGFEINKLGQHSQVRASIKENRNEMSPEGGCNSKTQCGVQLPSKNTMSIAQQMRIPSIFRNVACKNVSAAHLSHLKEKVAAGAEGSAPSQSLNRSYDVDTPSDLWLQEGSGSDLCSQRSYSQTKGLTPESGGEDQLGVCKVKRRLLMHVTEGTVEMNEEGWRAVDSVVRPNSCTPTAGVYLSEGCSFQKQETLKSKQERLKQIHAAQVRALQEEHRKQQEELLQVLATRYRLLQDVSPCSRLGDALTFSSLPQPLSPLSRRCRPLVAAAVKGFLTRRLLRTERIAQLVRTIRDTQQFLQAFQQQSASRGDRCSRQDVLLQERVALQLRAARYEVYDIFFSLSAGEQMQLIRWDRELARERQLRRQNGHAERKSSLSAATQKSLERKRERMIQKKAAECHRGAPAQTGPKSGFSVEKPQETKRGQFKATPQRVPKS</sequence>
<feature type="compositionally biased region" description="Basic and acidic residues" evidence="2">
    <location>
        <begin position="423"/>
        <end position="449"/>
    </location>
</feature>
<evidence type="ECO:0000256" key="2">
    <source>
        <dbReference type="SAM" id="MobiDB-lite"/>
    </source>
</evidence>
<dbReference type="GO" id="GO:0032465">
    <property type="term" value="P:regulation of cytokinesis"/>
    <property type="evidence" value="ECO:0007669"/>
    <property type="project" value="InterPro"/>
</dbReference>
<feature type="compositionally biased region" description="Basic and acidic residues" evidence="2">
    <location>
        <begin position="1124"/>
        <end position="1142"/>
    </location>
</feature>
<dbReference type="GO" id="GO:1903723">
    <property type="term" value="P:negative regulation of centriole elongation"/>
    <property type="evidence" value="ECO:0007669"/>
    <property type="project" value="TreeGrafter"/>
</dbReference>
<protein>
    <submittedName>
        <fullName evidence="3">Uncharacterized protein</fullName>
    </submittedName>
</protein>
<dbReference type="InterPro" id="IPR033207">
    <property type="entry name" value="CCP110"/>
</dbReference>
<comment type="caution">
    <text evidence="3">The sequence shown here is derived from an EMBL/GenBank/DDBJ whole genome shotgun (WGS) entry which is preliminary data.</text>
</comment>
<dbReference type="GO" id="GO:0007099">
    <property type="term" value="P:centriole replication"/>
    <property type="evidence" value="ECO:0007669"/>
    <property type="project" value="InterPro"/>
</dbReference>
<name>A0A315UZW5_GAMAF</name>
<accession>A0A315UZW5</accession>
<dbReference type="GO" id="GO:0032053">
    <property type="term" value="P:ciliary basal body organization"/>
    <property type="evidence" value="ECO:0007669"/>
    <property type="project" value="TreeGrafter"/>
</dbReference>
<feature type="region of interest" description="Disordered" evidence="2">
    <location>
        <begin position="325"/>
        <end position="347"/>
    </location>
</feature>
<evidence type="ECO:0000313" key="4">
    <source>
        <dbReference type="Proteomes" id="UP000250572"/>
    </source>
</evidence>
<feature type="region of interest" description="Disordered" evidence="2">
    <location>
        <begin position="1105"/>
        <end position="1177"/>
    </location>
</feature>
<feature type="region of interest" description="Disordered" evidence="2">
    <location>
        <begin position="662"/>
        <end position="686"/>
    </location>
</feature>
<proteinExistence type="predicted"/>
<feature type="compositionally biased region" description="Basic and acidic residues" evidence="2">
    <location>
        <begin position="579"/>
        <end position="594"/>
    </location>
</feature>
<feature type="compositionally biased region" description="Basic and acidic residues" evidence="2">
    <location>
        <begin position="662"/>
        <end position="671"/>
    </location>
</feature>
<dbReference type="EMBL" id="NHOQ01002459">
    <property type="protein sequence ID" value="PWA16966.1"/>
    <property type="molecule type" value="Genomic_DNA"/>
</dbReference>
<feature type="region of interest" description="Disordered" evidence="2">
    <location>
        <begin position="823"/>
        <end position="842"/>
    </location>
</feature>
<keyword evidence="1" id="KW-0175">Coiled coil</keyword>
<feature type="region of interest" description="Disordered" evidence="2">
    <location>
        <begin position="851"/>
        <end position="875"/>
    </location>
</feature>
<dbReference type="STRING" id="33528.ENSGAFP00000015951"/>
<dbReference type="Pfam" id="PF16025">
    <property type="entry name" value="CaM_bind"/>
    <property type="match status" value="1"/>
</dbReference>
<dbReference type="Proteomes" id="UP000250572">
    <property type="component" value="Unassembled WGS sequence"/>
</dbReference>
<dbReference type="GO" id="GO:0005814">
    <property type="term" value="C:centriole"/>
    <property type="evidence" value="ECO:0007669"/>
    <property type="project" value="InterPro"/>
</dbReference>
<dbReference type="AlphaFoldDB" id="A0A315UZW5"/>
<feature type="non-terminal residue" evidence="3">
    <location>
        <position position="1177"/>
    </location>
</feature>
<feature type="region of interest" description="Disordered" evidence="2">
    <location>
        <begin position="579"/>
        <end position="600"/>
    </location>
</feature>
<feature type="region of interest" description="Disordered" evidence="2">
    <location>
        <begin position="50"/>
        <end position="69"/>
    </location>
</feature>
<feature type="compositionally biased region" description="Polar residues" evidence="2">
    <location>
        <begin position="163"/>
        <end position="176"/>
    </location>
</feature>
<feature type="compositionally biased region" description="Polar residues" evidence="2">
    <location>
        <begin position="851"/>
        <end position="867"/>
    </location>
</feature>
<feature type="region of interest" description="Disordered" evidence="2">
    <location>
        <begin position="150"/>
        <end position="177"/>
    </location>
</feature>
<feature type="compositionally biased region" description="Basic and acidic residues" evidence="2">
    <location>
        <begin position="1105"/>
        <end position="1115"/>
    </location>
</feature>
<dbReference type="PANTHER" id="PTHR13594">
    <property type="entry name" value="CENTRIOLAR COILED-COIL PROTEIN OF 110 KDA"/>
    <property type="match status" value="1"/>
</dbReference>
<feature type="compositionally biased region" description="Polar residues" evidence="2">
    <location>
        <begin position="325"/>
        <end position="337"/>
    </location>
</feature>
<evidence type="ECO:0000256" key="1">
    <source>
        <dbReference type="SAM" id="Coils"/>
    </source>
</evidence>
<feature type="coiled-coil region" evidence="1">
    <location>
        <begin position="943"/>
        <end position="970"/>
    </location>
</feature>
<evidence type="ECO:0000313" key="3">
    <source>
        <dbReference type="EMBL" id="PWA16966.1"/>
    </source>
</evidence>
<feature type="region of interest" description="Disordered" evidence="2">
    <location>
        <begin position="419"/>
        <end position="449"/>
    </location>
</feature>